<dbReference type="SUPFAM" id="SSF52279">
    <property type="entry name" value="Beta-D-glucan exohydrolase, C-terminal domain"/>
    <property type="match status" value="1"/>
</dbReference>
<dbReference type="RefSeq" id="WP_109734024.1">
    <property type="nucleotide sequence ID" value="NZ_BAAACK010000017.1"/>
</dbReference>
<dbReference type="SMART" id="SM01217">
    <property type="entry name" value="Fn3_like"/>
    <property type="match status" value="1"/>
</dbReference>
<evidence type="ECO:0000256" key="2">
    <source>
        <dbReference type="ARBA" id="ARBA00022801"/>
    </source>
</evidence>
<dbReference type="InterPro" id="IPR026891">
    <property type="entry name" value="Fn3-like"/>
</dbReference>
<comment type="caution">
    <text evidence="4">The sequence shown here is derived from an EMBL/GenBank/DDBJ whole genome shotgun (WGS) entry which is preliminary data.</text>
</comment>
<dbReference type="InterPro" id="IPR013783">
    <property type="entry name" value="Ig-like_fold"/>
</dbReference>
<dbReference type="Pfam" id="PF00933">
    <property type="entry name" value="Glyco_hydro_3"/>
    <property type="match status" value="1"/>
</dbReference>
<evidence type="ECO:0000256" key="1">
    <source>
        <dbReference type="ARBA" id="ARBA00005336"/>
    </source>
</evidence>
<dbReference type="PANTHER" id="PTHR42715:SF10">
    <property type="entry name" value="BETA-GLUCOSIDASE"/>
    <property type="match status" value="1"/>
</dbReference>
<evidence type="ECO:0000313" key="4">
    <source>
        <dbReference type="EMBL" id="PWJ17066.1"/>
    </source>
</evidence>
<dbReference type="Gene3D" id="2.60.40.10">
    <property type="entry name" value="Immunoglobulins"/>
    <property type="match status" value="1"/>
</dbReference>
<accession>A0A2Y9BML5</accession>
<dbReference type="InterPro" id="IPR050288">
    <property type="entry name" value="Cellulose_deg_GH3"/>
</dbReference>
<dbReference type="FunFam" id="2.60.40.10:FF:000495">
    <property type="entry name" value="Periplasmic beta-glucosidase"/>
    <property type="match status" value="1"/>
</dbReference>
<proteinExistence type="inferred from homology"/>
<dbReference type="InterPro" id="IPR036962">
    <property type="entry name" value="Glyco_hydro_3_N_sf"/>
</dbReference>
<dbReference type="InterPro" id="IPR001764">
    <property type="entry name" value="Glyco_hydro_3_N"/>
</dbReference>
<dbReference type="InterPro" id="IPR002772">
    <property type="entry name" value="Glyco_hydro_3_C"/>
</dbReference>
<dbReference type="EMBL" id="QGDL01000029">
    <property type="protein sequence ID" value="PWJ17066.1"/>
    <property type="molecule type" value="Genomic_DNA"/>
</dbReference>
<keyword evidence="5" id="KW-1185">Reference proteome</keyword>
<dbReference type="PANTHER" id="PTHR42715">
    <property type="entry name" value="BETA-GLUCOSIDASE"/>
    <property type="match status" value="1"/>
</dbReference>
<feature type="domain" description="Fibronectin type III-like" evidence="3">
    <location>
        <begin position="585"/>
        <end position="655"/>
    </location>
</feature>
<dbReference type="GO" id="GO:0005975">
    <property type="term" value="P:carbohydrate metabolic process"/>
    <property type="evidence" value="ECO:0007669"/>
    <property type="project" value="InterPro"/>
</dbReference>
<dbReference type="Proteomes" id="UP000245845">
    <property type="component" value="Unassembled WGS sequence"/>
</dbReference>
<dbReference type="AlphaFoldDB" id="A0A2Y9BML5"/>
<dbReference type="OrthoDB" id="98455at2"/>
<reference evidence="4 5" key="1">
    <citation type="submission" date="2018-05" db="EMBL/GenBank/DDBJ databases">
        <title>The Hungate 1000. A catalogue of reference genomes from the rumen microbiome.</title>
        <authorList>
            <person name="Kelly W."/>
        </authorList>
    </citation>
    <scope>NUCLEOTIDE SEQUENCE [LARGE SCALE GENOMIC DNA]</scope>
    <source>
        <strain evidence="4 5">NLAE-zl-C242</strain>
    </source>
</reference>
<dbReference type="SUPFAM" id="SSF51445">
    <property type="entry name" value="(Trans)glycosidases"/>
    <property type="match status" value="1"/>
</dbReference>
<sequence>MEDKMESKLQELTIEEKVGLLSGADFWTTKEVKRVNLPSFMMTDGPNGLRKQVTSSDHLGMNESLPATCFPMACALACSWDRELLYEIGKALSEECIAADVDILLGPGVNLKRSPLGGRNFEYFSEDPYLTSQLAAKYIKGVQENGTGTSLKHFAANNQETRRMVSDSLADERTLRELYLACFESVVKEAEPWTVMCSYNKLNGTYTSEHDWLLNQVLKKEWQYDGAVVSDWGAVNEKVKSVQAGLDLEMPGNQGESDRILLEAVKNGEISEDKIDEAVTRILRLSDYILEARAQKNVPVSAEINWENHHKLARESAGESMVLLKNENKVLPLASGEKIAVLGELASDIRYQGTGSCKVHPYHVDSPFEEIRVYEPSAVFAKGYLLDGGDDGLLLEEAEAVVNGCDKVIIFAGYPERAENEGEDKVDMKLPYNQTELIHRIARTHPAVIVVLCNGSPVEMPFSNEAEAILETYLAGEAAGGAAADILFGKKNPSGKLSESFPVKLEDNPSYLNFPGMQNKTRYGEGIFVGYRYYDKKNIEPLYPFGHGLSYTEFTYSNLSVSAGKENTADVTLEVQNTGDRYGAEVVQIYVQKKGTEIIRAVQELKGFEKVRLEAGEKKQITIHLPKEAFRYYDAENGSWQVEPGEYEILAGASSRDIRLKGSIVLEGDELPPYKCDQNSTIAEISRSPEGKAVLEKWMKWCSDKGYPIFTEEPEFIQNAYETTPLRWVKMLSGGCFTEEMIEDVLSHCNR</sequence>
<dbReference type="InterPro" id="IPR036881">
    <property type="entry name" value="Glyco_hydro_3_C_sf"/>
</dbReference>
<protein>
    <submittedName>
        <fullName evidence="4">Beta-glucosidase</fullName>
    </submittedName>
</protein>
<comment type="similarity">
    <text evidence="1">Belongs to the glycosyl hydrolase 3 family.</text>
</comment>
<evidence type="ECO:0000259" key="3">
    <source>
        <dbReference type="SMART" id="SM01217"/>
    </source>
</evidence>
<name>A0A2Y9BML5_9FIRM</name>
<organism evidence="4 5">
    <name type="scientific">Faecalicatena orotica</name>
    <dbReference type="NCBI Taxonomy" id="1544"/>
    <lineage>
        <taxon>Bacteria</taxon>
        <taxon>Bacillati</taxon>
        <taxon>Bacillota</taxon>
        <taxon>Clostridia</taxon>
        <taxon>Lachnospirales</taxon>
        <taxon>Lachnospiraceae</taxon>
        <taxon>Faecalicatena</taxon>
    </lineage>
</organism>
<evidence type="ECO:0000313" key="5">
    <source>
        <dbReference type="Proteomes" id="UP000245845"/>
    </source>
</evidence>
<dbReference type="Pfam" id="PF14310">
    <property type="entry name" value="Fn3-like"/>
    <property type="match status" value="1"/>
</dbReference>
<dbReference type="Pfam" id="PF01915">
    <property type="entry name" value="Glyco_hydro_3_C"/>
    <property type="match status" value="1"/>
</dbReference>
<dbReference type="GO" id="GO:0008422">
    <property type="term" value="F:beta-glucosidase activity"/>
    <property type="evidence" value="ECO:0007669"/>
    <property type="project" value="UniProtKB-ARBA"/>
</dbReference>
<dbReference type="PRINTS" id="PR00133">
    <property type="entry name" value="GLHYDRLASE3"/>
</dbReference>
<gene>
    <name evidence="4" type="ORF">A8806_1297</name>
</gene>
<dbReference type="Gene3D" id="3.20.20.300">
    <property type="entry name" value="Glycoside hydrolase, family 3, N-terminal domain"/>
    <property type="match status" value="1"/>
</dbReference>
<dbReference type="Gene3D" id="3.40.50.1700">
    <property type="entry name" value="Glycoside hydrolase family 3 C-terminal domain"/>
    <property type="match status" value="1"/>
</dbReference>
<dbReference type="InterPro" id="IPR017853">
    <property type="entry name" value="GH"/>
</dbReference>
<keyword evidence="2" id="KW-0378">Hydrolase</keyword>